<keyword evidence="2" id="KW-1185">Reference proteome</keyword>
<evidence type="ECO:0000313" key="1">
    <source>
        <dbReference type="EMBL" id="KAK5993273.1"/>
    </source>
</evidence>
<dbReference type="EMBL" id="JAVFKD010000012">
    <property type="protein sequence ID" value="KAK5993273.1"/>
    <property type="molecule type" value="Genomic_DNA"/>
</dbReference>
<accession>A0ABR0SME1</accession>
<dbReference type="InterPro" id="IPR052562">
    <property type="entry name" value="Ketohexokinase-related"/>
</dbReference>
<organism evidence="1 2">
    <name type="scientific">Cladobotryum mycophilum</name>
    <dbReference type="NCBI Taxonomy" id="491253"/>
    <lineage>
        <taxon>Eukaryota</taxon>
        <taxon>Fungi</taxon>
        <taxon>Dikarya</taxon>
        <taxon>Ascomycota</taxon>
        <taxon>Pezizomycotina</taxon>
        <taxon>Sordariomycetes</taxon>
        <taxon>Hypocreomycetidae</taxon>
        <taxon>Hypocreales</taxon>
        <taxon>Hypocreaceae</taxon>
        <taxon>Cladobotryum</taxon>
    </lineage>
</organism>
<proteinExistence type="predicted"/>
<dbReference type="Gene3D" id="3.40.1190.20">
    <property type="match status" value="1"/>
</dbReference>
<dbReference type="InterPro" id="IPR029056">
    <property type="entry name" value="Ribokinase-like"/>
</dbReference>
<evidence type="ECO:0000313" key="2">
    <source>
        <dbReference type="Proteomes" id="UP001338125"/>
    </source>
</evidence>
<sequence length="246" mass="27379">MSISTIVPHYPEEDAKLRASQIKIRRGGNCPNSLEVLQQLLSPGDNVRPYLVSPLPAKSSPATQRIIGSYGGASPVDFRHCLHRETHTEAASSYIIRSEATGSRTLVNYNDLPEMTVGEFEAIARSFSSHDETWWHFEGRIPDITLECIRRLRDMLPGAWISVEVEKPGREGLLELAAEADVVFYSRSWAEGGKNSDAAFTGGMRKGPRWLNRTPQVPAQRPRGRSVVMEGRLKPSLVKVVNKCRA</sequence>
<protein>
    <submittedName>
        <fullName evidence="1">Hepatic fructokinase-like protein</fullName>
    </submittedName>
</protein>
<dbReference type="Proteomes" id="UP001338125">
    <property type="component" value="Unassembled WGS sequence"/>
</dbReference>
<comment type="caution">
    <text evidence="1">The sequence shown here is derived from an EMBL/GenBank/DDBJ whole genome shotgun (WGS) entry which is preliminary data.</text>
</comment>
<dbReference type="PANTHER" id="PTHR42774">
    <property type="entry name" value="PHOSPHOTRANSFERASE SYSTEM TRANSPORT PROTEIN"/>
    <property type="match status" value="1"/>
</dbReference>
<reference evidence="1 2" key="1">
    <citation type="submission" date="2024-01" db="EMBL/GenBank/DDBJ databases">
        <title>Complete genome of Cladobotryum mycophilum ATHUM6906.</title>
        <authorList>
            <person name="Christinaki A.C."/>
            <person name="Myridakis A.I."/>
            <person name="Kouvelis V.N."/>
        </authorList>
    </citation>
    <scope>NUCLEOTIDE SEQUENCE [LARGE SCALE GENOMIC DNA]</scope>
    <source>
        <strain evidence="1 2">ATHUM6906</strain>
    </source>
</reference>
<gene>
    <name evidence="1" type="ORF">PT974_06702</name>
</gene>
<name>A0ABR0SME1_9HYPO</name>
<dbReference type="SUPFAM" id="SSF53613">
    <property type="entry name" value="Ribokinase-like"/>
    <property type="match status" value="1"/>
</dbReference>
<dbReference type="PANTHER" id="PTHR42774:SF3">
    <property type="entry name" value="KETOHEXOKINASE"/>
    <property type="match status" value="1"/>
</dbReference>